<reference evidence="2" key="2">
    <citation type="submission" date="2020-05" db="UniProtKB">
        <authorList>
            <consortium name="EnsemblMetazoa"/>
        </authorList>
    </citation>
    <scope>IDENTIFICATION</scope>
    <source>
        <strain evidence="2">A-37</strain>
    </source>
</reference>
<dbReference type="EnsemblMetazoa" id="ACUA005182-RA">
    <property type="protein sequence ID" value="ACUA005182-PA"/>
    <property type="gene ID" value="ACUA005182"/>
</dbReference>
<evidence type="ECO:0000313" key="3">
    <source>
        <dbReference type="Proteomes" id="UP000075883"/>
    </source>
</evidence>
<dbReference type="Proteomes" id="UP000075883">
    <property type="component" value="Unassembled WGS sequence"/>
</dbReference>
<protein>
    <submittedName>
        <fullName evidence="2">Uncharacterized protein</fullName>
    </submittedName>
</protein>
<sequence>MGSLMIQPESSSGLLLLLLLLLSLSLHKRGSSGTGCCGKYDNGPKGGQGGACPPAIVGLRIGGAISGGGPVRLGPPGNPMPRGWGRIEGGTFFWAKRQPGGVLRPPGEETIGKELPAPEPHRLGAFCVGGGAIFGGIGGPPRAEGGTRDGPPARTYLDETLPNLAAPADRAERYRISHDRYKTLRACDCRIEQLRVTQEPIVDLLIRARSFVCVGIARASGAYRREKDRSKLFALHVCHPLDTDTAHAPLA</sequence>
<keyword evidence="3" id="KW-1185">Reference proteome</keyword>
<dbReference type="VEuPathDB" id="VectorBase:ACUA005182"/>
<name>A0A182LYR0_9DIPT</name>
<organism evidence="2 3">
    <name type="scientific">Anopheles culicifacies</name>
    <dbReference type="NCBI Taxonomy" id="139723"/>
    <lineage>
        <taxon>Eukaryota</taxon>
        <taxon>Metazoa</taxon>
        <taxon>Ecdysozoa</taxon>
        <taxon>Arthropoda</taxon>
        <taxon>Hexapoda</taxon>
        <taxon>Insecta</taxon>
        <taxon>Pterygota</taxon>
        <taxon>Neoptera</taxon>
        <taxon>Endopterygota</taxon>
        <taxon>Diptera</taxon>
        <taxon>Nematocera</taxon>
        <taxon>Culicoidea</taxon>
        <taxon>Culicidae</taxon>
        <taxon>Anophelinae</taxon>
        <taxon>Anopheles</taxon>
        <taxon>culicifacies species complex</taxon>
    </lineage>
</organism>
<accession>A0A182LYR0</accession>
<reference evidence="3" key="1">
    <citation type="submission" date="2013-09" db="EMBL/GenBank/DDBJ databases">
        <title>The Genome Sequence of Anopheles culicifacies species A.</title>
        <authorList>
            <consortium name="The Broad Institute Genomics Platform"/>
            <person name="Neafsey D.E."/>
            <person name="Besansky N."/>
            <person name="Howell P."/>
            <person name="Walton C."/>
            <person name="Young S.K."/>
            <person name="Zeng Q."/>
            <person name="Gargeya S."/>
            <person name="Fitzgerald M."/>
            <person name="Haas B."/>
            <person name="Abouelleil A."/>
            <person name="Allen A.W."/>
            <person name="Alvarado L."/>
            <person name="Arachchi H.M."/>
            <person name="Berlin A.M."/>
            <person name="Chapman S.B."/>
            <person name="Gainer-Dewar J."/>
            <person name="Goldberg J."/>
            <person name="Griggs A."/>
            <person name="Gujja S."/>
            <person name="Hansen M."/>
            <person name="Howarth C."/>
            <person name="Imamovic A."/>
            <person name="Ireland A."/>
            <person name="Larimer J."/>
            <person name="McCowan C."/>
            <person name="Murphy C."/>
            <person name="Pearson M."/>
            <person name="Poon T.W."/>
            <person name="Priest M."/>
            <person name="Roberts A."/>
            <person name="Saif S."/>
            <person name="Shea T."/>
            <person name="Sisk P."/>
            <person name="Sykes S."/>
            <person name="Wortman J."/>
            <person name="Nusbaum C."/>
            <person name="Birren B."/>
        </authorList>
    </citation>
    <scope>NUCLEOTIDE SEQUENCE [LARGE SCALE GENOMIC DNA]</scope>
    <source>
        <strain evidence="3">A-37</strain>
    </source>
</reference>
<dbReference type="AlphaFoldDB" id="A0A182LYR0"/>
<keyword evidence="1" id="KW-0732">Signal</keyword>
<proteinExistence type="predicted"/>
<dbReference type="EMBL" id="AXCM01007360">
    <property type="status" value="NOT_ANNOTATED_CDS"/>
    <property type="molecule type" value="Genomic_DNA"/>
</dbReference>
<evidence type="ECO:0000256" key="1">
    <source>
        <dbReference type="SAM" id="SignalP"/>
    </source>
</evidence>
<feature type="signal peptide" evidence="1">
    <location>
        <begin position="1"/>
        <end position="32"/>
    </location>
</feature>
<evidence type="ECO:0000313" key="2">
    <source>
        <dbReference type="EnsemblMetazoa" id="ACUA005182-PA"/>
    </source>
</evidence>
<feature type="chain" id="PRO_5008127635" evidence="1">
    <location>
        <begin position="33"/>
        <end position="251"/>
    </location>
</feature>